<organism evidence="1 2">
    <name type="scientific">Popillia japonica</name>
    <name type="common">Japanese beetle</name>
    <dbReference type="NCBI Taxonomy" id="7064"/>
    <lineage>
        <taxon>Eukaryota</taxon>
        <taxon>Metazoa</taxon>
        <taxon>Ecdysozoa</taxon>
        <taxon>Arthropoda</taxon>
        <taxon>Hexapoda</taxon>
        <taxon>Insecta</taxon>
        <taxon>Pterygota</taxon>
        <taxon>Neoptera</taxon>
        <taxon>Endopterygota</taxon>
        <taxon>Coleoptera</taxon>
        <taxon>Polyphaga</taxon>
        <taxon>Scarabaeiformia</taxon>
        <taxon>Scarabaeidae</taxon>
        <taxon>Rutelinae</taxon>
        <taxon>Popillia</taxon>
    </lineage>
</organism>
<dbReference type="EMBL" id="JASPKY010000049">
    <property type="protein sequence ID" value="KAK9745461.1"/>
    <property type="molecule type" value="Genomic_DNA"/>
</dbReference>
<keyword evidence="2" id="KW-1185">Reference proteome</keyword>
<proteinExistence type="predicted"/>
<accession>A0AAW1MFP6</accession>
<sequence>MMRHDIGLIIVIVDEPVAQKRVQRVWELSISSTIIMLCGIAASETISPMVVTNRRTFTKTGRGMGSMGLVTETAVVAGSI</sequence>
<dbReference type="AlphaFoldDB" id="A0AAW1MFP6"/>
<reference evidence="1 2" key="1">
    <citation type="journal article" date="2024" name="BMC Genomics">
        <title>De novo assembly and annotation of Popillia japonica's genome with initial clues to its potential as an invasive pest.</title>
        <authorList>
            <person name="Cucini C."/>
            <person name="Boschi S."/>
            <person name="Funari R."/>
            <person name="Cardaioli E."/>
            <person name="Iannotti N."/>
            <person name="Marturano G."/>
            <person name="Paoli F."/>
            <person name="Bruttini M."/>
            <person name="Carapelli A."/>
            <person name="Frati F."/>
            <person name="Nardi F."/>
        </authorList>
    </citation>
    <scope>NUCLEOTIDE SEQUENCE [LARGE SCALE GENOMIC DNA]</scope>
    <source>
        <strain evidence="1">DMR45628</strain>
    </source>
</reference>
<dbReference type="Proteomes" id="UP001458880">
    <property type="component" value="Unassembled WGS sequence"/>
</dbReference>
<evidence type="ECO:0000313" key="1">
    <source>
        <dbReference type="EMBL" id="KAK9745461.1"/>
    </source>
</evidence>
<protein>
    <submittedName>
        <fullName evidence="1">Uncharacterized protein</fullName>
    </submittedName>
</protein>
<gene>
    <name evidence="1" type="ORF">QE152_g6924</name>
</gene>
<comment type="caution">
    <text evidence="1">The sequence shown here is derived from an EMBL/GenBank/DDBJ whole genome shotgun (WGS) entry which is preliminary data.</text>
</comment>
<evidence type="ECO:0000313" key="2">
    <source>
        <dbReference type="Proteomes" id="UP001458880"/>
    </source>
</evidence>
<name>A0AAW1MFP6_POPJA</name>